<evidence type="ECO:0000256" key="6">
    <source>
        <dbReference type="ARBA" id="ARBA00023136"/>
    </source>
</evidence>
<evidence type="ECO:0000259" key="10">
    <source>
        <dbReference type="Pfam" id="PF00909"/>
    </source>
</evidence>
<sequence length="465" mass="48854">MRFANRPLPVAGLSLLFVALALPALAQDMGLPPAETGLPTVAQTTAAAEATVALDAFRNEVSYIFNSFSFLLHGALVMWMGAGFAMLEGGLVRSKNTAMQMLKNITAYSVAGIMFYIVGYNLMYVNVNGGFIGTLAFLFEPGSGPDLATGHSPTSDWFFQMVFVATAASIVSGTLAERLRFWSFMIFTAVLTGLIYPIQGAWQWGHGWLYQAGFSDFAGSTLVHSVGGWAALVGAVLLGARRGKYSLDGRVNPIPGANLPMATLGTFILWLGWFGFNGGSQLALGSAQDAWSISNIYANTNLAAAAGVVAAIIMTQVLYGKVDLTMTLNGALAGLVSITAEPLMPTPLLAIGIGAVGGVLVVLAVPLLDRLRIDDVVGAIPVHLGCGIWGTLAVPLSNPNTTFLTQLLGVASIGAFVVACSIVVWLALKFTVGLRCSEEEENIGLDKSDLGLEAYPEFGHGHKGL</sequence>
<keyword evidence="7 8" id="KW-0924">Ammonia transport</keyword>
<feature type="transmembrane region" description="Helical" evidence="8">
    <location>
        <begin position="157"/>
        <end position="176"/>
    </location>
</feature>
<dbReference type="RefSeq" id="WP_246135572.1">
    <property type="nucleotide sequence ID" value="NZ_BJZO01000107.1"/>
</dbReference>
<feature type="transmembrane region" description="Helical" evidence="8">
    <location>
        <begin position="259"/>
        <end position="276"/>
    </location>
</feature>
<evidence type="ECO:0000256" key="1">
    <source>
        <dbReference type="ARBA" id="ARBA00004141"/>
    </source>
</evidence>
<feature type="transmembrane region" description="Helical" evidence="8">
    <location>
        <begin position="376"/>
        <end position="397"/>
    </location>
</feature>
<feature type="signal peptide" evidence="9">
    <location>
        <begin position="1"/>
        <end position="26"/>
    </location>
</feature>
<evidence type="ECO:0000256" key="9">
    <source>
        <dbReference type="SAM" id="SignalP"/>
    </source>
</evidence>
<dbReference type="InterPro" id="IPR019879">
    <property type="entry name" value="Ammonium_transptr_marine"/>
</dbReference>
<gene>
    <name evidence="11" type="primary">amt-2</name>
    <name evidence="11" type="ORF">ROR02_28860</name>
</gene>
<feature type="domain" description="Ammonium transporter AmtB-like" evidence="10">
    <location>
        <begin position="70"/>
        <end position="455"/>
    </location>
</feature>
<comment type="similarity">
    <text evidence="2 8">Belongs to the ammonia transporter channel (TC 1.A.11.2) family.</text>
</comment>
<dbReference type="EMBL" id="BJZO01000107">
    <property type="protein sequence ID" value="GEO82755.1"/>
    <property type="molecule type" value="Genomic_DNA"/>
</dbReference>
<feature type="transmembrane region" description="Helical" evidence="8">
    <location>
        <begin position="349"/>
        <end position="369"/>
    </location>
</feature>
<evidence type="ECO:0000256" key="3">
    <source>
        <dbReference type="ARBA" id="ARBA00022448"/>
    </source>
</evidence>
<keyword evidence="9" id="KW-0732">Signal</keyword>
<dbReference type="InterPro" id="IPR001905">
    <property type="entry name" value="Ammonium_transpt"/>
</dbReference>
<keyword evidence="3 8" id="KW-0813">Transport</keyword>
<keyword evidence="12" id="KW-1185">Reference proteome</keyword>
<dbReference type="InterPro" id="IPR024041">
    <property type="entry name" value="NH4_transpt_AmtB-like_dom"/>
</dbReference>
<dbReference type="AlphaFoldDB" id="A0A512HBE3"/>
<dbReference type="NCBIfam" id="TIGR00836">
    <property type="entry name" value="amt"/>
    <property type="match status" value="1"/>
</dbReference>
<feature type="transmembrane region" description="Helical" evidence="8">
    <location>
        <begin position="181"/>
        <end position="198"/>
    </location>
</feature>
<feature type="transmembrane region" description="Helical" evidence="8">
    <location>
        <begin position="326"/>
        <end position="343"/>
    </location>
</feature>
<evidence type="ECO:0000313" key="12">
    <source>
        <dbReference type="Proteomes" id="UP000321567"/>
    </source>
</evidence>
<evidence type="ECO:0000256" key="2">
    <source>
        <dbReference type="ARBA" id="ARBA00005887"/>
    </source>
</evidence>
<dbReference type="InterPro" id="IPR018047">
    <property type="entry name" value="Ammonium_transpt_CS"/>
</dbReference>
<dbReference type="InterPro" id="IPR029020">
    <property type="entry name" value="Ammonium/urea_transptr"/>
</dbReference>
<keyword evidence="5 8" id="KW-1133">Transmembrane helix</keyword>
<dbReference type="Gene3D" id="1.10.3430.10">
    <property type="entry name" value="Ammonium transporter AmtB like domains"/>
    <property type="match status" value="1"/>
</dbReference>
<feature type="transmembrane region" description="Helical" evidence="8">
    <location>
        <begin position="63"/>
        <end position="87"/>
    </location>
</feature>
<evidence type="ECO:0000256" key="5">
    <source>
        <dbReference type="ARBA" id="ARBA00022989"/>
    </source>
</evidence>
<dbReference type="GO" id="GO:0005886">
    <property type="term" value="C:plasma membrane"/>
    <property type="evidence" value="ECO:0007669"/>
    <property type="project" value="UniProtKB-SubCell"/>
</dbReference>
<evidence type="ECO:0000256" key="4">
    <source>
        <dbReference type="ARBA" id="ARBA00022692"/>
    </source>
</evidence>
<accession>A0A512HBE3</accession>
<protein>
    <recommendedName>
        <fullName evidence="8">Ammonium transporter</fullName>
    </recommendedName>
</protein>
<keyword evidence="4 8" id="KW-0812">Transmembrane</keyword>
<organism evidence="11 12">
    <name type="scientific">Pararhodospirillum oryzae</name>
    <dbReference type="NCBI Taxonomy" id="478448"/>
    <lineage>
        <taxon>Bacteria</taxon>
        <taxon>Pseudomonadati</taxon>
        <taxon>Pseudomonadota</taxon>
        <taxon>Alphaproteobacteria</taxon>
        <taxon>Rhodospirillales</taxon>
        <taxon>Rhodospirillaceae</taxon>
        <taxon>Pararhodospirillum</taxon>
    </lineage>
</organism>
<reference evidence="11 12" key="1">
    <citation type="submission" date="2019-07" db="EMBL/GenBank/DDBJ databases">
        <title>Whole genome shotgun sequence of Rhodospirillum oryzae NBRC 107573.</title>
        <authorList>
            <person name="Hosoyama A."/>
            <person name="Uohara A."/>
            <person name="Ohji S."/>
            <person name="Ichikawa N."/>
        </authorList>
    </citation>
    <scope>NUCLEOTIDE SEQUENCE [LARGE SCALE GENOMIC DNA]</scope>
    <source>
        <strain evidence="11 12">NBRC 107573</strain>
    </source>
</reference>
<dbReference type="PROSITE" id="PS01219">
    <property type="entry name" value="AMMONIUM_TRANSP"/>
    <property type="match status" value="1"/>
</dbReference>
<dbReference type="SUPFAM" id="SSF111352">
    <property type="entry name" value="Ammonium transporter"/>
    <property type="match status" value="1"/>
</dbReference>
<feature type="transmembrane region" description="Helical" evidence="8">
    <location>
        <begin position="108"/>
        <end position="137"/>
    </location>
</feature>
<dbReference type="GO" id="GO:0097272">
    <property type="term" value="P:ammonium homeostasis"/>
    <property type="evidence" value="ECO:0007669"/>
    <property type="project" value="TreeGrafter"/>
</dbReference>
<comment type="caution">
    <text evidence="11">The sequence shown here is derived from an EMBL/GenBank/DDBJ whole genome shotgun (WGS) entry which is preliminary data.</text>
</comment>
<keyword evidence="6 8" id="KW-0472">Membrane</keyword>
<name>A0A512HBE3_9PROT</name>
<feature type="transmembrane region" description="Helical" evidence="8">
    <location>
        <begin position="403"/>
        <end position="428"/>
    </location>
</feature>
<feature type="transmembrane region" description="Helical" evidence="8">
    <location>
        <begin position="218"/>
        <end position="238"/>
    </location>
</feature>
<evidence type="ECO:0000313" key="11">
    <source>
        <dbReference type="EMBL" id="GEO82755.1"/>
    </source>
</evidence>
<dbReference type="NCBIfam" id="TIGR03644">
    <property type="entry name" value="marine_trans_1"/>
    <property type="match status" value="1"/>
</dbReference>
<comment type="subcellular location">
    <subcellularLocation>
        <location evidence="8">Cell membrane</location>
        <topology evidence="8">Multi-pass membrane protein</topology>
    </subcellularLocation>
    <subcellularLocation>
        <location evidence="1">Membrane</location>
        <topology evidence="1">Multi-pass membrane protein</topology>
    </subcellularLocation>
</comment>
<evidence type="ECO:0000256" key="8">
    <source>
        <dbReference type="RuleBase" id="RU362002"/>
    </source>
</evidence>
<feature type="transmembrane region" description="Helical" evidence="8">
    <location>
        <begin position="296"/>
        <end position="319"/>
    </location>
</feature>
<dbReference type="PANTHER" id="PTHR11730">
    <property type="entry name" value="AMMONIUM TRANSPORTER"/>
    <property type="match status" value="1"/>
</dbReference>
<dbReference type="Pfam" id="PF00909">
    <property type="entry name" value="Ammonium_transp"/>
    <property type="match status" value="1"/>
</dbReference>
<evidence type="ECO:0000256" key="7">
    <source>
        <dbReference type="ARBA" id="ARBA00023177"/>
    </source>
</evidence>
<feature type="chain" id="PRO_5021867776" description="Ammonium transporter" evidence="9">
    <location>
        <begin position="27"/>
        <end position="465"/>
    </location>
</feature>
<proteinExistence type="inferred from homology"/>
<dbReference type="GO" id="GO:0008519">
    <property type="term" value="F:ammonium channel activity"/>
    <property type="evidence" value="ECO:0007669"/>
    <property type="project" value="InterPro"/>
</dbReference>
<dbReference type="Proteomes" id="UP000321567">
    <property type="component" value="Unassembled WGS sequence"/>
</dbReference>
<dbReference type="PANTHER" id="PTHR11730:SF62">
    <property type="entry name" value="AMMONIUM TRANSPORTER SLL1017-RELATED"/>
    <property type="match status" value="1"/>
</dbReference>